<keyword evidence="9" id="KW-0472">Membrane</keyword>
<evidence type="ECO:0000256" key="2">
    <source>
        <dbReference type="ARBA" id="ARBA00005189"/>
    </source>
</evidence>
<dbReference type="InterPro" id="IPR002123">
    <property type="entry name" value="Plipid/glycerol_acylTrfase"/>
</dbReference>
<gene>
    <name evidence="15" type="ORF">BLA29_004019</name>
</gene>
<evidence type="ECO:0000256" key="4">
    <source>
        <dbReference type="ARBA" id="ARBA00022516"/>
    </source>
</evidence>
<protein>
    <recommendedName>
        <fullName evidence="14">Phospholipid/glycerol acyltransferase domain-containing protein</fullName>
    </recommendedName>
</protein>
<comment type="pathway">
    <text evidence="13">Phospholipid metabolism.</text>
</comment>
<comment type="similarity">
    <text evidence="3">Belongs to the 1-acyl-sn-glycerol-3-phosphate acyltransferase family.</text>
</comment>
<evidence type="ECO:0000256" key="13">
    <source>
        <dbReference type="ARBA" id="ARBA00025707"/>
    </source>
</evidence>
<evidence type="ECO:0000256" key="12">
    <source>
        <dbReference type="ARBA" id="ARBA00023315"/>
    </source>
</evidence>
<keyword evidence="6" id="KW-0812">Transmembrane</keyword>
<dbReference type="OrthoDB" id="272512at2759"/>
<dbReference type="Pfam" id="PF01553">
    <property type="entry name" value="Acyltransferase"/>
    <property type="match status" value="1"/>
</dbReference>
<evidence type="ECO:0000256" key="11">
    <source>
        <dbReference type="ARBA" id="ARBA00023264"/>
    </source>
</evidence>
<evidence type="ECO:0000256" key="7">
    <source>
        <dbReference type="ARBA" id="ARBA00022989"/>
    </source>
</evidence>
<comment type="caution">
    <text evidence="15">The sequence shown here is derived from an EMBL/GenBank/DDBJ whole genome shotgun (WGS) entry which is preliminary data.</text>
</comment>
<evidence type="ECO:0000256" key="3">
    <source>
        <dbReference type="ARBA" id="ARBA00008655"/>
    </source>
</evidence>
<dbReference type="GO" id="GO:0042171">
    <property type="term" value="F:lysophosphatidic acid acyltransferase activity"/>
    <property type="evidence" value="ECO:0007669"/>
    <property type="project" value="TreeGrafter"/>
</dbReference>
<keyword evidence="7" id="KW-1133">Transmembrane helix</keyword>
<dbReference type="SUPFAM" id="SSF69593">
    <property type="entry name" value="Glycerol-3-phosphate (1)-acyltransferase"/>
    <property type="match status" value="1"/>
</dbReference>
<comment type="pathway">
    <text evidence="2">Lipid metabolism.</text>
</comment>
<evidence type="ECO:0000256" key="10">
    <source>
        <dbReference type="ARBA" id="ARBA00023209"/>
    </source>
</evidence>
<sequence length="419" mass="49773">MFSLRISLFFAGFHWIRIVDQRRNDCSILAPIICAAPHSTFFDILLILKLRNPTFVSRRENIHTPLIGNILRLHNGIYVDRHDKDSRMATIKAIMERTIEHGEHVLIFPEGTTGNRKQLLQFKLGAFLPRLPIQPVLIRYSNCFGFVQDPITWTWEGPGLFRIFFQTMSCIYIDCEITIMDEYRPDHNERQDPKKFAENVAKKMSIELGIPQSYYSYDDVPLMSVARQFRLFRSPICITMMMENNFQYKIIESSNDIPIIWKLSEFINNDDFIVQILKNIFNDLMKMLQITLSTPITTIHLLIILHLCDLREFDLWERIRTAIRLFDRIDPKKIATNNPYDEQPNLTMNEFQTLLWYSIGLNEFNQKYFLQKQFDYRYLRENLCRLFTRAIHENAPQLLIQQQSKSKSKSKQMKHCKRK</sequence>
<dbReference type="Proteomes" id="UP000194236">
    <property type="component" value="Unassembled WGS sequence"/>
</dbReference>
<proteinExistence type="inferred from homology"/>
<organism evidence="15 16">
    <name type="scientific">Euroglyphus maynei</name>
    <name type="common">Mayne's house dust mite</name>
    <dbReference type="NCBI Taxonomy" id="6958"/>
    <lineage>
        <taxon>Eukaryota</taxon>
        <taxon>Metazoa</taxon>
        <taxon>Ecdysozoa</taxon>
        <taxon>Arthropoda</taxon>
        <taxon>Chelicerata</taxon>
        <taxon>Arachnida</taxon>
        <taxon>Acari</taxon>
        <taxon>Acariformes</taxon>
        <taxon>Sarcoptiformes</taxon>
        <taxon>Astigmata</taxon>
        <taxon>Psoroptidia</taxon>
        <taxon>Analgoidea</taxon>
        <taxon>Pyroglyphidae</taxon>
        <taxon>Pyroglyphinae</taxon>
        <taxon>Euroglyphus</taxon>
    </lineage>
</organism>
<evidence type="ECO:0000259" key="14">
    <source>
        <dbReference type="SMART" id="SM00563"/>
    </source>
</evidence>
<reference evidence="15 16" key="1">
    <citation type="submission" date="2017-03" db="EMBL/GenBank/DDBJ databases">
        <title>Genome Survey of Euroglyphus maynei.</title>
        <authorList>
            <person name="Arlian L.G."/>
            <person name="Morgan M.S."/>
            <person name="Rider S.D."/>
        </authorList>
    </citation>
    <scope>NUCLEOTIDE SEQUENCE [LARGE SCALE GENOMIC DNA]</scope>
    <source>
        <strain evidence="15">Arlian Lab</strain>
        <tissue evidence="15">Whole body</tissue>
    </source>
</reference>
<keyword evidence="8" id="KW-0443">Lipid metabolism</keyword>
<evidence type="ECO:0000313" key="15">
    <source>
        <dbReference type="EMBL" id="OTF79039.1"/>
    </source>
</evidence>
<dbReference type="PANTHER" id="PTHR23063:SF52">
    <property type="entry name" value="LYSOPHOSPHATIDYLCHOLINE ACYLTRANSFERASE"/>
    <property type="match status" value="1"/>
</dbReference>
<evidence type="ECO:0000256" key="1">
    <source>
        <dbReference type="ARBA" id="ARBA00004370"/>
    </source>
</evidence>
<keyword evidence="4" id="KW-0444">Lipid biosynthesis</keyword>
<dbReference type="GO" id="GO:0008654">
    <property type="term" value="P:phospholipid biosynthetic process"/>
    <property type="evidence" value="ECO:0007669"/>
    <property type="project" value="UniProtKB-KW"/>
</dbReference>
<dbReference type="GO" id="GO:0008374">
    <property type="term" value="F:O-acyltransferase activity"/>
    <property type="evidence" value="ECO:0007669"/>
    <property type="project" value="InterPro"/>
</dbReference>
<dbReference type="PANTHER" id="PTHR23063">
    <property type="entry name" value="PHOSPHOLIPID ACYLTRANSFERASE"/>
    <property type="match status" value="1"/>
</dbReference>
<dbReference type="GO" id="GO:0005783">
    <property type="term" value="C:endoplasmic reticulum"/>
    <property type="evidence" value="ECO:0007669"/>
    <property type="project" value="TreeGrafter"/>
</dbReference>
<comment type="subcellular location">
    <subcellularLocation>
        <location evidence="1">Membrane</location>
    </subcellularLocation>
</comment>
<name>A0A1Y3BDQ3_EURMA</name>
<dbReference type="CDD" id="cd07991">
    <property type="entry name" value="LPLAT_LPCAT1-like"/>
    <property type="match status" value="1"/>
</dbReference>
<keyword evidence="10" id="KW-0594">Phospholipid biosynthesis</keyword>
<keyword evidence="5" id="KW-0808">Transferase</keyword>
<dbReference type="EMBL" id="MUJZ01025142">
    <property type="protein sequence ID" value="OTF79039.1"/>
    <property type="molecule type" value="Genomic_DNA"/>
</dbReference>
<evidence type="ECO:0000256" key="5">
    <source>
        <dbReference type="ARBA" id="ARBA00022679"/>
    </source>
</evidence>
<evidence type="ECO:0000256" key="8">
    <source>
        <dbReference type="ARBA" id="ARBA00023098"/>
    </source>
</evidence>
<dbReference type="SMART" id="SM00563">
    <property type="entry name" value="PlsC"/>
    <property type="match status" value="1"/>
</dbReference>
<keyword evidence="11" id="KW-1208">Phospholipid metabolism</keyword>
<dbReference type="GO" id="GO:0016020">
    <property type="term" value="C:membrane"/>
    <property type="evidence" value="ECO:0007669"/>
    <property type="project" value="UniProtKB-SubCell"/>
</dbReference>
<keyword evidence="12" id="KW-0012">Acyltransferase</keyword>
<evidence type="ECO:0000256" key="9">
    <source>
        <dbReference type="ARBA" id="ARBA00023136"/>
    </source>
</evidence>
<evidence type="ECO:0000313" key="16">
    <source>
        <dbReference type="Proteomes" id="UP000194236"/>
    </source>
</evidence>
<feature type="domain" description="Phospholipid/glycerol acyltransferase" evidence="14">
    <location>
        <begin position="32"/>
        <end position="141"/>
    </location>
</feature>
<dbReference type="AlphaFoldDB" id="A0A1Y3BDQ3"/>
<dbReference type="InterPro" id="IPR045252">
    <property type="entry name" value="LPCAT1-like"/>
</dbReference>
<keyword evidence="16" id="KW-1185">Reference proteome</keyword>
<evidence type="ECO:0000256" key="6">
    <source>
        <dbReference type="ARBA" id="ARBA00022692"/>
    </source>
</evidence>
<accession>A0A1Y3BDQ3</accession>